<dbReference type="Pfam" id="PF18742">
    <property type="entry name" value="DpnII-MboI"/>
    <property type="match status" value="1"/>
</dbReference>
<gene>
    <name evidence="1" type="ORF">Aca07nite_64140</name>
</gene>
<sequence length="427" mass="47312">MTSADAPVPVGSLLGDQLRALHEPLLRANLPGNLDGLLAHHLLGGRHLGFAWNVDPLTPAWLRDNTHRFTQASGLAVLGYGLTAFPGEQSPAAQQLLIDGMAAVMRRSPFQSDGVTFINDSGQLVGLALAATAVATEAPQIRTWLQTVLQDARLRPPTLLLQLVQEYARHLLGLDPGVRPGIDGIDDPVELAALHWILTLPPRPAAGDPDQLRMLRSRLINTILLGGHRPVAASRSALLLEAATRIVTSSIDDQLLSHNHVGVLLSRFEDAMRHWRYDTTGDRPIRWPITSEREVQDIIWMMLRPVFPDLVDEETLRKIGHSTYRADFGIPSLGLLIEVKYARKASDFKEFEQQIFIDYVAYLTGNGPYRKLAVFIYDESGSVQEYGTTRRALLERPNITDVVIVSRPSHVPVPTRQPRSRRSGSRP</sequence>
<protein>
    <submittedName>
        <fullName evidence="1">Uncharacterized protein</fullName>
    </submittedName>
</protein>
<dbReference type="RefSeq" id="WP_204299268.1">
    <property type="nucleotide sequence ID" value="NZ_BAAAGQ010000054.1"/>
</dbReference>
<comment type="caution">
    <text evidence="1">The sequence shown here is derived from an EMBL/GenBank/DDBJ whole genome shotgun (WGS) entry which is preliminary data.</text>
</comment>
<accession>A0ABQ3WSI4</accession>
<proteinExistence type="predicted"/>
<organism evidence="1">
    <name type="scientific">Actinoplanes campanulatus</name>
    <dbReference type="NCBI Taxonomy" id="113559"/>
    <lineage>
        <taxon>Bacteria</taxon>
        <taxon>Bacillati</taxon>
        <taxon>Actinomycetota</taxon>
        <taxon>Actinomycetes</taxon>
        <taxon>Micromonosporales</taxon>
        <taxon>Micromonosporaceae</taxon>
        <taxon>Actinoplanes</taxon>
    </lineage>
</organism>
<evidence type="ECO:0000313" key="1">
    <source>
        <dbReference type="EMBL" id="GID49139.1"/>
    </source>
</evidence>
<name>A0ABQ3WSI4_9ACTN</name>
<dbReference type="EMBL" id="BOMF01000121">
    <property type="protein sequence ID" value="GID49139.1"/>
    <property type="molecule type" value="Genomic_DNA"/>
</dbReference>
<reference evidence="1" key="1">
    <citation type="submission" date="2021-01" db="EMBL/GenBank/DDBJ databases">
        <title>Whole genome shotgun sequence of Actinoplanes capillaceus NBRC 16408.</title>
        <authorList>
            <person name="Komaki H."/>
            <person name="Tamura T."/>
        </authorList>
    </citation>
    <scope>NUCLEOTIDE SEQUENCE [LARGE SCALE GENOMIC DNA]</scope>
    <source>
        <strain evidence="1">NBRC 16408</strain>
    </source>
</reference>